<feature type="signal peptide" evidence="1">
    <location>
        <begin position="1"/>
        <end position="23"/>
    </location>
</feature>
<dbReference type="OrthoDB" id="8590245at2"/>
<dbReference type="Proteomes" id="UP000282438">
    <property type="component" value="Chromosome"/>
</dbReference>
<keyword evidence="4" id="KW-1185">Reference proteome</keyword>
<gene>
    <name evidence="3" type="ORF">EJO50_07610</name>
</gene>
<evidence type="ECO:0000313" key="4">
    <source>
        <dbReference type="Proteomes" id="UP000282438"/>
    </source>
</evidence>
<dbReference type="Pfam" id="PF05229">
    <property type="entry name" value="SCPU"/>
    <property type="match status" value="1"/>
</dbReference>
<feature type="domain" description="Spore coat protein U/FanG" evidence="2">
    <location>
        <begin position="27"/>
        <end position="109"/>
    </location>
</feature>
<evidence type="ECO:0000256" key="1">
    <source>
        <dbReference type="SAM" id="SignalP"/>
    </source>
</evidence>
<proteinExistence type="predicted"/>
<dbReference type="KEGG" id="iod:EJO50_07610"/>
<organism evidence="3 4">
    <name type="scientific">Iodobacter ciconiae</name>
    <dbReference type="NCBI Taxonomy" id="2496266"/>
    <lineage>
        <taxon>Bacteria</taxon>
        <taxon>Pseudomonadati</taxon>
        <taxon>Pseudomonadota</taxon>
        <taxon>Betaproteobacteria</taxon>
        <taxon>Neisseriales</taxon>
        <taxon>Chitinibacteraceae</taxon>
        <taxon>Iodobacter</taxon>
    </lineage>
</organism>
<accession>A0A3S8ZSA5</accession>
<dbReference type="AlphaFoldDB" id="A0A3S8ZSA5"/>
<evidence type="ECO:0000313" key="3">
    <source>
        <dbReference type="EMBL" id="AZN36367.1"/>
    </source>
</evidence>
<dbReference type="EMBL" id="CP034433">
    <property type="protein sequence ID" value="AZN36367.1"/>
    <property type="molecule type" value="Genomic_DNA"/>
</dbReference>
<protein>
    <submittedName>
        <fullName evidence="3">SCPU domain-containing protein</fullName>
    </submittedName>
</protein>
<reference evidence="3 4" key="1">
    <citation type="submission" date="2018-12" db="EMBL/GenBank/DDBJ databases">
        <title>Complete genome sequence of Iodobacter sp. H11R3.</title>
        <authorList>
            <person name="Bae J.-W."/>
        </authorList>
    </citation>
    <scope>NUCLEOTIDE SEQUENCE [LARGE SCALE GENOMIC DNA]</scope>
    <source>
        <strain evidence="3 4">H11R3</strain>
    </source>
</reference>
<name>A0A3S8ZSA5_9NEIS</name>
<dbReference type="InterPro" id="IPR007893">
    <property type="entry name" value="Spore_coat_U/FanG"/>
</dbReference>
<keyword evidence="1" id="KW-0732">Signal</keyword>
<evidence type="ECO:0000259" key="2">
    <source>
        <dbReference type="Pfam" id="PF05229"/>
    </source>
</evidence>
<dbReference type="RefSeq" id="WP_125972981.1">
    <property type="nucleotide sequence ID" value="NZ_CP034433.1"/>
</dbReference>
<sequence>MIARCFRFIFCLFYVMFSFSALAESQRVSAEVVGMCAFSRPNDVILDFGGLTPGQGDRSVMAEVSFSCSKGTRYKVELDNGLHFNKGQSRSRKMANTKGGDFLPYLLQSSLNSGTGHGEAILIPLKLSASVRGLDYLGIKTGSYSDLVVLKISP</sequence>
<feature type="chain" id="PRO_5019160913" evidence="1">
    <location>
        <begin position="24"/>
        <end position="154"/>
    </location>
</feature>